<comment type="catalytic activity">
    <reaction evidence="6">
        <text>glutathione = L-cysteinylglycine + 5-oxo-L-proline</text>
        <dbReference type="Rhea" id="RHEA:47724"/>
        <dbReference type="ChEBI" id="CHEBI:57925"/>
        <dbReference type="ChEBI" id="CHEBI:58402"/>
        <dbReference type="ChEBI" id="CHEBI:61694"/>
        <dbReference type="EC" id="4.3.2.7"/>
    </reaction>
</comment>
<dbReference type="InterPro" id="IPR036568">
    <property type="entry name" value="GGCT-like_sf"/>
</dbReference>
<dbReference type="GO" id="GO:0061928">
    <property type="term" value="F:glutathione specific gamma-glutamylcyclotransferase activity"/>
    <property type="evidence" value="ECO:0007669"/>
    <property type="project" value="UniProtKB-EC"/>
</dbReference>
<evidence type="ECO:0000256" key="4">
    <source>
        <dbReference type="ARBA" id="ARBA00043195"/>
    </source>
</evidence>
<evidence type="ECO:0000256" key="6">
    <source>
        <dbReference type="ARBA" id="ARBA00048073"/>
    </source>
</evidence>
<dbReference type="PANTHER" id="PTHR12192">
    <property type="entry name" value="CATION TRANSPORT PROTEIN CHAC-RELATED"/>
    <property type="match status" value="1"/>
</dbReference>
<protein>
    <recommendedName>
        <fullName evidence="2">glutathione-specific gamma-glutamylcyclotransferase</fullName>
        <ecNumber evidence="2">4.3.2.7</ecNumber>
    </recommendedName>
    <alternativeName>
        <fullName evidence="4">Cation transport regulator-like protein 2</fullName>
    </alternativeName>
</protein>
<dbReference type="SUPFAM" id="SSF110857">
    <property type="entry name" value="Gamma-glutamyl cyclotransferase-like"/>
    <property type="match status" value="1"/>
</dbReference>
<organism evidence="7">
    <name type="scientific">Phallusia mammillata</name>
    <dbReference type="NCBI Taxonomy" id="59560"/>
    <lineage>
        <taxon>Eukaryota</taxon>
        <taxon>Metazoa</taxon>
        <taxon>Chordata</taxon>
        <taxon>Tunicata</taxon>
        <taxon>Ascidiacea</taxon>
        <taxon>Phlebobranchia</taxon>
        <taxon>Ascidiidae</taxon>
        <taxon>Phallusia</taxon>
    </lineage>
</organism>
<sequence>MWVFGYGSLMWKTDFPYEKKVIGYIEGYKRRFWQNSTDHRGIPGKPGRVVTLTPASNDVVWGVAYKIPEEKVTDVRNHLDYREKGGYSAVNVEFYPRDSNLAPFKLMLYIGNPGNPNYAGPAEHSEIAKIIASSVGPSGKNTEYLFNLAKYVRDNIPEDKDSHLFDLERLVLKEIPVNM</sequence>
<dbReference type="GO" id="GO:0006751">
    <property type="term" value="P:glutathione catabolic process"/>
    <property type="evidence" value="ECO:0007669"/>
    <property type="project" value="InterPro"/>
</dbReference>
<dbReference type="EC" id="4.3.2.7" evidence="2"/>
<proteinExistence type="evidence at transcript level"/>
<reference evidence="7" key="1">
    <citation type="submission" date="2020-04" db="EMBL/GenBank/DDBJ databases">
        <authorList>
            <person name="Neveu A P."/>
        </authorList>
    </citation>
    <scope>NUCLEOTIDE SEQUENCE</scope>
    <source>
        <tissue evidence="7">Whole embryo</tissue>
    </source>
</reference>
<dbReference type="EMBL" id="LR783891">
    <property type="protein sequence ID" value="CAB3230353.1"/>
    <property type="molecule type" value="mRNA"/>
</dbReference>
<dbReference type="Gene3D" id="3.10.490.10">
    <property type="entry name" value="Gamma-glutamyl cyclotransferase-like"/>
    <property type="match status" value="1"/>
</dbReference>
<dbReference type="FunFam" id="3.10.490.10:FF:000003">
    <property type="entry name" value="Gamma-glutamylcyclotransferase"/>
    <property type="match status" value="1"/>
</dbReference>
<evidence type="ECO:0000313" key="7">
    <source>
        <dbReference type="EMBL" id="CAB3230353.1"/>
    </source>
</evidence>
<dbReference type="Pfam" id="PF04752">
    <property type="entry name" value="ChaC"/>
    <property type="match status" value="1"/>
</dbReference>
<evidence type="ECO:0000256" key="2">
    <source>
        <dbReference type="ARBA" id="ARBA00012344"/>
    </source>
</evidence>
<keyword evidence="3" id="KW-0456">Lyase</keyword>
<dbReference type="CDD" id="cd06661">
    <property type="entry name" value="GGCT_like"/>
    <property type="match status" value="1"/>
</dbReference>
<dbReference type="AlphaFoldDB" id="A0A6F9D9Z1"/>
<accession>A0A6F9D9Z1</accession>
<comment type="similarity">
    <text evidence="1">Belongs to the gamma-glutamylcyclotransferase family. ChaC subfamily.</text>
</comment>
<dbReference type="GO" id="GO:0005737">
    <property type="term" value="C:cytoplasm"/>
    <property type="evidence" value="ECO:0007669"/>
    <property type="project" value="TreeGrafter"/>
</dbReference>
<dbReference type="InterPro" id="IPR006840">
    <property type="entry name" value="ChaC"/>
</dbReference>
<evidence type="ECO:0000256" key="5">
    <source>
        <dbReference type="ARBA" id="ARBA00045227"/>
    </source>
</evidence>
<name>A0A6F9D9Z1_9ASCI</name>
<dbReference type="InterPro" id="IPR013024">
    <property type="entry name" value="GGCT-like"/>
</dbReference>
<evidence type="ECO:0000256" key="1">
    <source>
        <dbReference type="ARBA" id="ARBA00009662"/>
    </source>
</evidence>
<comment type="function">
    <text evidence="5">Catalyzes the cleavage of glutathione into 5-oxo-L-proline and a Cys-Gly dipeptide. Acts specifically on glutathione, but not on other gamma-glutamyl peptides.</text>
</comment>
<gene>
    <name evidence="7" type="primary">Chac2-002</name>
</gene>
<evidence type="ECO:0000256" key="3">
    <source>
        <dbReference type="ARBA" id="ARBA00023239"/>
    </source>
</evidence>
<dbReference type="PANTHER" id="PTHR12192:SF2">
    <property type="entry name" value="GLUTATHIONE-SPECIFIC GAMMA-GLUTAMYLCYCLOTRANSFERASE 2"/>
    <property type="match status" value="1"/>
</dbReference>